<name>A0ABV0RXQ4_9TELE</name>
<evidence type="ECO:0000313" key="2">
    <source>
        <dbReference type="Proteomes" id="UP001434883"/>
    </source>
</evidence>
<accession>A0ABV0RXQ4</accession>
<sequence length="53" mass="6141">DSASGCHASCYPWNVCVAERLDCEETRRQKSNRRKKIDHWTIGPLDLAQLRLL</sequence>
<organism evidence="1 2">
    <name type="scientific">Xenoophorus captivus</name>
    <dbReference type="NCBI Taxonomy" id="1517983"/>
    <lineage>
        <taxon>Eukaryota</taxon>
        <taxon>Metazoa</taxon>
        <taxon>Chordata</taxon>
        <taxon>Craniata</taxon>
        <taxon>Vertebrata</taxon>
        <taxon>Euteleostomi</taxon>
        <taxon>Actinopterygii</taxon>
        <taxon>Neopterygii</taxon>
        <taxon>Teleostei</taxon>
        <taxon>Neoteleostei</taxon>
        <taxon>Acanthomorphata</taxon>
        <taxon>Ovalentaria</taxon>
        <taxon>Atherinomorphae</taxon>
        <taxon>Cyprinodontiformes</taxon>
        <taxon>Goodeidae</taxon>
        <taxon>Xenoophorus</taxon>
    </lineage>
</organism>
<dbReference type="EMBL" id="JAHRIN010060105">
    <property type="protein sequence ID" value="MEQ2212651.1"/>
    <property type="molecule type" value="Genomic_DNA"/>
</dbReference>
<proteinExistence type="predicted"/>
<dbReference type="Proteomes" id="UP001434883">
    <property type="component" value="Unassembled WGS sequence"/>
</dbReference>
<comment type="caution">
    <text evidence="1">The sequence shown here is derived from an EMBL/GenBank/DDBJ whole genome shotgun (WGS) entry which is preliminary data.</text>
</comment>
<gene>
    <name evidence="1" type="ORF">XENOCAPTIV_002831</name>
</gene>
<reference evidence="1 2" key="1">
    <citation type="submission" date="2021-06" db="EMBL/GenBank/DDBJ databases">
        <authorList>
            <person name="Palmer J.M."/>
        </authorList>
    </citation>
    <scope>NUCLEOTIDE SEQUENCE [LARGE SCALE GENOMIC DNA]</scope>
    <source>
        <strain evidence="1 2">XC_2019</strain>
        <tissue evidence="1">Muscle</tissue>
    </source>
</reference>
<feature type="non-terminal residue" evidence="1">
    <location>
        <position position="1"/>
    </location>
</feature>
<keyword evidence="2" id="KW-1185">Reference proteome</keyword>
<protein>
    <submittedName>
        <fullName evidence="1">Uncharacterized protein</fullName>
    </submittedName>
</protein>
<evidence type="ECO:0000313" key="1">
    <source>
        <dbReference type="EMBL" id="MEQ2212651.1"/>
    </source>
</evidence>